<evidence type="ECO:0000256" key="2">
    <source>
        <dbReference type="SAM" id="Coils"/>
    </source>
</evidence>
<keyword evidence="2" id="KW-0175">Coiled coil</keyword>
<feature type="coiled-coil region" evidence="2">
    <location>
        <begin position="82"/>
        <end position="109"/>
    </location>
</feature>
<dbReference type="InterPro" id="IPR009061">
    <property type="entry name" value="DNA-bd_dom_put_sf"/>
</dbReference>
<organism evidence="4">
    <name type="scientific">bioreactor metagenome</name>
    <dbReference type="NCBI Taxonomy" id="1076179"/>
    <lineage>
        <taxon>unclassified sequences</taxon>
        <taxon>metagenomes</taxon>
        <taxon>ecological metagenomes</taxon>
    </lineage>
</organism>
<sequence>MYTVKEISKEMGMSEHTIRYYTDRGLVPNVKRDKNGHRVFDEESVNWLTSVKCLRECGMSLDSIKEYEELSILGDSTVEARYEIIAKQRDAAVEQLEEAKRRLEYLNKKVGFYIDIIDKKKPDLMNPNNWPVKPGN</sequence>
<name>A0A645IYR1_9ZZZZ</name>
<accession>A0A645IYR1</accession>
<dbReference type="Gene3D" id="1.10.1660.10">
    <property type="match status" value="1"/>
</dbReference>
<feature type="domain" description="HTH merR-type" evidence="3">
    <location>
        <begin position="1"/>
        <end position="70"/>
    </location>
</feature>
<dbReference type="PROSITE" id="PS50937">
    <property type="entry name" value="HTH_MERR_2"/>
    <property type="match status" value="1"/>
</dbReference>
<evidence type="ECO:0000259" key="3">
    <source>
        <dbReference type="PROSITE" id="PS50937"/>
    </source>
</evidence>
<comment type="caution">
    <text evidence="4">The sequence shown here is derived from an EMBL/GenBank/DDBJ whole genome shotgun (WGS) entry which is preliminary data.</text>
</comment>
<gene>
    <name evidence="4" type="ORF">SDC9_204024</name>
</gene>
<dbReference type="PRINTS" id="PR00040">
    <property type="entry name" value="HTHMERR"/>
</dbReference>
<dbReference type="GO" id="GO:0003677">
    <property type="term" value="F:DNA binding"/>
    <property type="evidence" value="ECO:0007669"/>
    <property type="project" value="UniProtKB-KW"/>
</dbReference>
<evidence type="ECO:0000313" key="4">
    <source>
        <dbReference type="EMBL" id="MPN56336.1"/>
    </source>
</evidence>
<dbReference type="InterPro" id="IPR000551">
    <property type="entry name" value="MerR-type_HTH_dom"/>
</dbReference>
<dbReference type="PANTHER" id="PTHR30204">
    <property type="entry name" value="REDOX-CYCLING DRUG-SENSING TRANSCRIPTIONAL ACTIVATOR SOXR"/>
    <property type="match status" value="1"/>
</dbReference>
<dbReference type="PANTHER" id="PTHR30204:SF83">
    <property type="entry name" value="TRANSCRIPTIONAL REGULATOR, MERR FAMILY"/>
    <property type="match status" value="1"/>
</dbReference>
<reference evidence="4" key="1">
    <citation type="submission" date="2019-08" db="EMBL/GenBank/DDBJ databases">
        <authorList>
            <person name="Kucharzyk K."/>
            <person name="Murdoch R.W."/>
            <person name="Higgins S."/>
            <person name="Loffler F."/>
        </authorList>
    </citation>
    <scope>NUCLEOTIDE SEQUENCE</scope>
</reference>
<protein>
    <submittedName>
        <fullName evidence="4">Putative HTH-type transcriptional regulator</fullName>
    </submittedName>
</protein>
<dbReference type="EMBL" id="VSSQ01126560">
    <property type="protein sequence ID" value="MPN56336.1"/>
    <property type="molecule type" value="Genomic_DNA"/>
</dbReference>
<evidence type="ECO:0000256" key="1">
    <source>
        <dbReference type="ARBA" id="ARBA00023125"/>
    </source>
</evidence>
<dbReference type="AlphaFoldDB" id="A0A645IYR1"/>
<proteinExistence type="predicted"/>
<dbReference type="SMART" id="SM00422">
    <property type="entry name" value="HTH_MERR"/>
    <property type="match status" value="1"/>
</dbReference>
<dbReference type="GO" id="GO:0003700">
    <property type="term" value="F:DNA-binding transcription factor activity"/>
    <property type="evidence" value="ECO:0007669"/>
    <property type="project" value="InterPro"/>
</dbReference>
<keyword evidence="1" id="KW-0238">DNA-binding</keyword>
<dbReference type="Pfam" id="PF13411">
    <property type="entry name" value="MerR_1"/>
    <property type="match status" value="1"/>
</dbReference>
<dbReference type="InterPro" id="IPR047057">
    <property type="entry name" value="MerR_fam"/>
</dbReference>
<dbReference type="SUPFAM" id="SSF46955">
    <property type="entry name" value="Putative DNA-binding domain"/>
    <property type="match status" value="1"/>
</dbReference>
<dbReference type="CDD" id="cd01109">
    <property type="entry name" value="HTH_YyaN"/>
    <property type="match status" value="1"/>
</dbReference>